<reference evidence="1 2" key="1">
    <citation type="journal article" date="2021" name="Hortic Res">
        <title>High-quality reference genome and annotation aids understanding of berry development for evergreen blueberry (Vaccinium darrowii).</title>
        <authorList>
            <person name="Yu J."/>
            <person name="Hulse-Kemp A.M."/>
            <person name="Babiker E."/>
            <person name="Staton M."/>
        </authorList>
    </citation>
    <scope>NUCLEOTIDE SEQUENCE [LARGE SCALE GENOMIC DNA]</scope>
    <source>
        <strain evidence="2">cv. NJ 8807/NJ 8810</strain>
        <tissue evidence="1">Young leaf</tissue>
    </source>
</reference>
<accession>A0ACB7Y5D0</accession>
<evidence type="ECO:0000313" key="1">
    <source>
        <dbReference type="EMBL" id="KAH7848160.1"/>
    </source>
</evidence>
<proteinExistence type="predicted"/>
<dbReference type="EMBL" id="CM037155">
    <property type="protein sequence ID" value="KAH7848160.1"/>
    <property type="molecule type" value="Genomic_DNA"/>
</dbReference>
<organism evidence="1 2">
    <name type="scientific">Vaccinium darrowii</name>
    <dbReference type="NCBI Taxonomy" id="229202"/>
    <lineage>
        <taxon>Eukaryota</taxon>
        <taxon>Viridiplantae</taxon>
        <taxon>Streptophyta</taxon>
        <taxon>Embryophyta</taxon>
        <taxon>Tracheophyta</taxon>
        <taxon>Spermatophyta</taxon>
        <taxon>Magnoliopsida</taxon>
        <taxon>eudicotyledons</taxon>
        <taxon>Gunneridae</taxon>
        <taxon>Pentapetalae</taxon>
        <taxon>asterids</taxon>
        <taxon>Ericales</taxon>
        <taxon>Ericaceae</taxon>
        <taxon>Vaccinioideae</taxon>
        <taxon>Vaccinieae</taxon>
        <taxon>Vaccinium</taxon>
    </lineage>
</organism>
<evidence type="ECO:0000313" key="2">
    <source>
        <dbReference type="Proteomes" id="UP000828048"/>
    </source>
</evidence>
<name>A0ACB7Y5D0_9ERIC</name>
<gene>
    <name evidence="1" type="ORF">Vadar_034498</name>
</gene>
<protein>
    <submittedName>
        <fullName evidence="1">Uncharacterized protein</fullName>
    </submittedName>
</protein>
<comment type="caution">
    <text evidence="1">The sequence shown here is derived from an EMBL/GenBank/DDBJ whole genome shotgun (WGS) entry which is preliminary data.</text>
</comment>
<keyword evidence="2" id="KW-1185">Reference proteome</keyword>
<sequence>MVKGYEERGRKFERGKFVERGRSKSKTGFELKCYRCHEPGHFKKNCPQKGKGGNWKKKQGKAGDRKDGPSNSANVVEQDDSEDGDMLSVSANPDHLADYGFWIQHALITCLLTGSGLTPTGGDTDIGGDTGGFQPREQLDQQQKEQQESIATGRPKRVIKPPVSFATSMLPNLAALCRAVRPPLSHMARSSGDIFSTNFSSKSFPPTILTATMSAVSESTVMRALTASGSFCMNLSAVSQSPLIAALYSSK</sequence>
<dbReference type="Proteomes" id="UP000828048">
    <property type="component" value="Chromosome 5"/>
</dbReference>